<dbReference type="GO" id="GO:0005634">
    <property type="term" value="C:nucleus"/>
    <property type="evidence" value="ECO:0007669"/>
    <property type="project" value="UniProtKB-SubCell"/>
</dbReference>
<name>A0A4Y7K8Y2_PAPSO</name>
<evidence type="ECO:0000256" key="4">
    <source>
        <dbReference type="RuleBase" id="RU369029"/>
    </source>
</evidence>
<dbReference type="InterPro" id="IPR032308">
    <property type="entry name" value="TDBD"/>
</dbReference>
<proteinExistence type="inferred from homology"/>
<sequence length="486" mass="53588">MEIIEGNDEEIELSLGLSIGGGRSFKKFEKPNQEKASLAFDMKFLENDNNGLDLEKRKREIHKMRRQEARKKREIKKNGGREKLMNRAEQDEEDDDEQTSSFKKLKPENEEIDKEKCDIGGLYPVMMPSMMQYGYHHHQPPFSNGFGAFPAAYQMMPFWVPPPPPPPTSTSSSSPETAVVVDDKNVVQPIVCKPFIRAFQFSDSPIDKVSDDGAKTRDSDSCGSAVISDHQISSQIDKDTSSKSAQSTPLNRPHLHESNNVQQVQSENITTTSHPPQIVTLDIKQNTPKIIASSNSTQSNLSCSKSGEEPIAIPNSVPIIINTSKTEFPPQILPPLQQLKCANGDNHKPPIPRVPHQAKGSNDDCNKKPPLPVSPKKVVVTDHVETNQLKKVTTTNEEETNKSPKAAAQVPQIKSLPKMPCVSTVGDGPNGKTITGFLYRYTNAEVSIVCVCHGSSFSPAEFVKHAGRTDVSQPLKHITVLPSPFG</sequence>
<feature type="region of interest" description="Disordered" evidence="5">
    <location>
        <begin position="63"/>
        <end position="111"/>
    </location>
</feature>
<evidence type="ECO:0000256" key="5">
    <source>
        <dbReference type="SAM" id="MobiDB-lite"/>
    </source>
</evidence>
<keyword evidence="3 4" id="KW-0539">Nucleus</keyword>
<dbReference type="PANTHER" id="PTHR31413">
    <property type="entry name" value="AFP HOMOLOG 2"/>
    <property type="match status" value="1"/>
</dbReference>
<comment type="function">
    <text evidence="4">Acts as a negative regulator of abscisic acid (ABA) response.</text>
</comment>
<accession>A0A4Y7K8Y2</accession>
<feature type="region of interest" description="Disordered" evidence="5">
    <location>
        <begin position="206"/>
        <end position="276"/>
    </location>
</feature>
<evidence type="ECO:0000313" key="7">
    <source>
        <dbReference type="EMBL" id="RZC68671.1"/>
    </source>
</evidence>
<dbReference type="EMBL" id="CM010721">
    <property type="protein sequence ID" value="RZC68671.1"/>
    <property type="molecule type" value="Genomic_DNA"/>
</dbReference>
<feature type="region of interest" description="Disordered" evidence="5">
    <location>
        <begin position="342"/>
        <end position="374"/>
    </location>
</feature>
<dbReference type="PANTHER" id="PTHR31413:SF15">
    <property type="entry name" value="NINJA-FAMILY PROTEIN"/>
    <property type="match status" value="1"/>
</dbReference>
<feature type="compositionally biased region" description="Basic residues" evidence="5">
    <location>
        <begin position="63"/>
        <end position="75"/>
    </location>
</feature>
<comment type="subcellular location">
    <subcellularLocation>
        <location evidence="1 4">Nucleus</location>
    </subcellularLocation>
</comment>
<feature type="compositionally biased region" description="Basic and acidic residues" evidence="5">
    <location>
        <begin position="206"/>
        <end position="220"/>
    </location>
</feature>
<dbReference type="OrthoDB" id="667358at2759"/>
<evidence type="ECO:0000256" key="1">
    <source>
        <dbReference type="ARBA" id="ARBA00004123"/>
    </source>
</evidence>
<dbReference type="AlphaFoldDB" id="A0A4Y7K8Y2"/>
<reference evidence="7 8" key="1">
    <citation type="journal article" date="2018" name="Science">
        <title>The opium poppy genome and morphinan production.</title>
        <authorList>
            <person name="Guo L."/>
            <person name="Winzer T."/>
            <person name="Yang X."/>
            <person name="Li Y."/>
            <person name="Ning Z."/>
            <person name="He Z."/>
            <person name="Teodor R."/>
            <person name="Lu Y."/>
            <person name="Bowser T.A."/>
            <person name="Graham I.A."/>
            <person name="Ye K."/>
        </authorList>
    </citation>
    <scope>NUCLEOTIDE SEQUENCE [LARGE SCALE GENOMIC DNA]</scope>
    <source>
        <strain evidence="8">cv. HN1</strain>
        <tissue evidence="7">Leaves</tissue>
    </source>
</reference>
<dbReference type="GO" id="GO:0007165">
    <property type="term" value="P:signal transduction"/>
    <property type="evidence" value="ECO:0007669"/>
    <property type="project" value="InterPro"/>
</dbReference>
<evidence type="ECO:0000259" key="6">
    <source>
        <dbReference type="Pfam" id="PF16135"/>
    </source>
</evidence>
<gene>
    <name evidence="7" type="ORF">C5167_031863</name>
</gene>
<keyword evidence="8" id="KW-1185">Reference proteome</keyword>
<evidence type="ECO:0000256" key="2">
    <source>
        <dbReference type="ARBA" id="ARBA00006081"/>
    </source>
</evidence>
<feature type="compositionally biased region" description="Polar residues" evidence="5">
    <location>
        <begin position="258"/>
        <end position="275"/>
    </location>
</feature>
<organism evidence="7 8">
    <name type="scientific">Papaver somniferum</name>
    <name type="common">Opium poppy</name>
    <dbReference type="NCBI Taxonomy" id="3469"/>
    <lineage>
        <taxon>Eukaryota</taxon>
        <taxon>Viridiplantae</taxon>
        <taxon>Streptophyta</taxon>
        <taxon>Embryophyta</taxon>
        <taxon>Tracheophyta</taxon>
        <taxon>Spermatophyta</taxon>
        <taxon>Magnoliopsida</taxon>
        <taxon>Ranunculales</taxon>
        <taxon>Papaveraceae</taxon>
        <taxon>Papaveroideae</taxon>
        <taxon>Papaver</taxon>
    </lineage>
</organism>
<feature type="domain" description="Tify" evidence="6">
    <location>
        <begin position="447"/>
        <end position="479"/>
    </location>
</feature>
<evidence type="ECO:0000256" key="3">
    <source>
        <dbReference type="ARBA" id="ARBA00023242"/>
    </source>
</evidence>
<dbReference type="Pfam" id="PF16135">
    <property type="entry name" value="TDBD"/>
    <property type="match status" value="1"/>
</dbReference>
<feature type="compositionally biased region" description="Basic and acidic residues" evidence="5">
    <location>
        <begin position="76"/>
        <end position="89"/>
    </location>
</feature>
<comment type="similarity">
    <text evidence="2 4">Belongs to the Ninja family.</text>
</comment>
<protein>
    <recommendedName>
        <fullName evidence="4">Ninja-family protein</fullName>
    </recommendedName>
    <alternativeName>
        <fullName evidence="4">ABI-binding protein</fullName>
    </alternativeName>
</protein>
<dbReference type="GO" id="GO:0045892">
    <property type="term" value="P:negative regulation of DNA-templated transcription"/>
    <property type="evidence" value="ECO:0007669"/>
    <property type="project" value="TreeGrafter"/>
</dbReference>
<dbReference type="Gramene" id="RZC68671">
    <property type="protein sequence ID" value="RZC68671"/>
    <property type="gene ID" value="C5167_031863"/>
</dbReference>
<dbReference type="Proteomes" id="UP000316621">
    <property type="component" value="Chromosome 7"/>
</dbReference>
<evidence type="ECO:0000313" key="8">
    <source>
        <dbReference type="Proteomes" id="UP000316621"/>
    </source>
</evidence>
<dbReference type="InterPro" id="IPR031307">
    <property type="entry name" value="Ninja_fam"/>
</dbReference>
<dbReference type="OMA" id="KEANTNF"/>